<dbReference type="AlphaFoldDB" id="A0A6J5GS69"/>
<gene>
    <name evidence="2" type="ORF">LMG28688_05987</name>
</gene>
<keyword evidence="3" id="KW-1185">Reference proteome</keyword>
<feature type="signal peptide" evidence="1">
    <location>
        <begin position="1"/>
        <end position="31"/>
    </location>
</feature>
<evidence type="ECO:0000313" key="2">
    <source>
        <dbReference type="EMBL" id="CAB3804485.1"/>
    </source>
</evidence>
<dbReference type="RefSeq" id="WP_129561727.1">
    <property type="nucleotide sequence ID" value="NZ_CADIKL010000043.1"/>
</dbReference>
<evidence type="ECO:0000313" key="3">
    <source>
        <dbReference type="Proteomes" id="UP000494119"/>
    </source>
</evidence>
<name>A0A6J5GS69_9BURK</name>
<protein>
    <recommendedName>
        <fullName evidence="4">DUF2844 domain-containing protein</fullName>
    </recommendedName>
</protein>
<organism evidence="2 3">
    <name type="scientific">Paraburkholderia caffeinitolerans</name>
    <dbReference type="NCBI Taxonomy" id="1723730"/>
    <lineage>
        <taxon>Bacteria</taxon>
        <taxon>Pseudomonadati</taxon>
        <taxon>Pseudomonadota</taxon>
        <taxon>Betaproteobacteria</taxon>
        <taxon>Burkholderiales</taxon>
        <taxon>Burkholderiaceae</taxon>
        <taxon>Paraburkholderia</taxon>
    </lineage>
</organism>
<reference evidence="2 3" key="1">
    <citation type="submission" date="2020-04" db="EMBL/GenBank/DDBJ databases">
        <authorList>
            <person name="De Canck E."/>
        </authorList>
    </citation>
    <scope>NUCLEOTIDE SEQUENCE [LARGE SCALE GENOMIC DNA]</scope>
    <source>
        <strain evidence="2 3">LMG 28688</strain>
    </source>
</reference>
<evidence type="ECO:0000256" key="1">
    <source>
        <dbReference type="SAM" id="SignalP"/>
    </source>
</evidence>
<dbReference type="EMBL" id="CADIKL010000043">
    <property type="protein sequence ID" value="CAB3804485.1"/>
    <property type="molecule type" value="Genomic_DNA"/>
</dbReference>
<evidence type="ECO:0008006" key="4">
    <source>
        <dbReference type="Google" id="ProtNLM"/>
    </source>
</evidence>
<feature type="chain" id="PRO_5026864026" description="DUF2844 domain-containing protein" evidence="1">
    <location>
        <begin position="32"/>
        <end position="162"/>
    </location>
</feature>
<accession>A0A6J5GS69</accession>
<keyword evidence="1" id="KW-0732">Signal</keyword>
<proteinExistence type="predicted"/>
<dbReference type="Pfam" id="PF11005">
    <property type="entry name" value="DUF2844"/>
    <property type="match status" value="1"/>
</dbReference>
<dbReference type="Proteomes" id="UP000494119">
    <property type="component" value="Unassembled WGS sequence"/>
</dbReference>
<dbReference type="InterPro" id="IPR021267">
    <property type="entry name" value="DUF2844"/>
</dbReference>
<sequence length="162" mass="16510">MKTCSCLQAGRAATFACLFSGLAAGAAPAHAALGDTAPAETPQASTPANAQTLAGGAARVTSYVDAGGTHFNEYIATRNGQIFAYTWQGPTPPDLDALLGRYAADWHSGATALHAAGRDSLHAARVDTPTVVVESGGQMRSYIGRAWLPAALPAGITEGDLQ</sequence>